<evidence type="ECO:0000313" key="2">
    <source>
        <dbReference type="Proteomes" id="UP000321408"/>
    </source>
</evidence>
<keyword evidence="2" id="KW-1185">Reference proteome</keyword>
<evidence type="ECO:0000313" key="1">
    <source>
        <dbReference type="EMBL" id="QEE15714.1"/>
    </source>
</evidence>
<protein>
    <recommendedName>
        <fullName evidence="3">Roadblock/LAMTOR2 domain-containing protein</fullName>
    </recommendedName>
</protein>
<dbReference type="SUPFAM" id="SSF103196">
    <property type="entry name" value="Roadblock/LC7 domain"/>
    <property type="match status" value="1"/>
</dbReference>
<reference evidence="1 2" key="2">
    <citation type="journal article" date="2024" name="Int. J. Syst. Evol. Microbiol.">
        <title>Promethearchaeum syntrophicum gen. nov., sp. nov., an anaerobic, obligately syntrophic archaeon, the first isolate of the lineage 'Asgard' archaea, and proposal of the new archaeal phylum Promethearchaeota phyl. nov. and kingdom Promethearchaeati regn. nov.</title>
        <authorList>
            <person name="Imachi H."/>
            <person name="Nobu M.K."/>
            <person name="Kato S."/>
            <person name="Takaki Y."/>
            <person name="Miyazaki M."/>
            <person name="Miyata M."/>
            <person name="Ogawara M."/>
            <person name="Saito Y."/>
            <person name="Sakai S."/>
            <person name="Tahara Y.O."/>
            <person name="Takano Y."/>
            <person name="Tasumi E."/>
            <person name="Uematsu K."/>
            <person name="Yoshimura T."/>
            <person name="Itoh T."/>
            <person name="Ohkuma M."/>
            <person name="Takai K."/>
        </authorList>
    </citation>
    <scope>NUCLEOTIDE SEQUENCE [LARGE SCALE GENOMIC DNA]</scope>
    <source>
        <strain evidence="1 2">MK-D1</strain>
    </source>
</reference>
<organism evidence="1 2">
    <name type="scientific">Promethearchaeum syntrophicum</name>
    <dbReference type="NCBI Taxonomy" id="2594042"/>
    <lineage>
        <taxon>Archaea</taxon>
        <taxon>Promethearchaeati</taxon>
        <taxon>Promethearchaeota</taxon>
        <taxon>Promethearchaeia</taxon>
        <taxon>Promethearchaeales</taxon>
        <taxon>Promethearchaeaceae</taxon>
        <taxon>Promethearchaeum</taxon>
    </lineage>
</organism>
<reference evidence="1 2" key="1">
    <citation type="journal article" date="2020" name="Nature">
        <title>Isolation of an archaeon at the prokaryote-eukaryote interface.</title>
        <authorList>
            <person name="Imachi H."/>
            <person name="Nobu M.K."/>
            <person name="Nakahara N."/>
            <person name="Morono Y."/>
            <person name="Ogawara M."/>
            <person name="Takaki Y."/>
            <person name="Takano Y."/>
            <person name="Uematsu K."/>
            <person name="Ikuta T."/>
            <person name="Ito M."/>
            <person name="Matsui Y."/>
            <person name="Miyazaki M."/>
            <person name="Murata K."/>
            <person name="Saito Y."/>
            <person name="Sakai S."/>
            <person name="Song C."/>
            <person name="Tasumi E."/>
            <person name="Yamanaka Y."/>
            <person name="Yamaguchi T."/>
            <person name="Kamagata Y."/>
            <person name="Tamaki H."/>
            <person name="Takai K."/>
        </authorList>
    </citation>
    <scope>NUCLEOTIDE SEQUENCE [LARGE SCALE GENOMIC DNA]</scope>
    <source>
        <strain evidence="1 2">MK-D1</strain>
    </source>
</reference>
<dbReference type="GeneID" id="41329535"/>
<dbReference type="Proteomes" id="UP000321408">
    <property type="component" value="Chromosome"/>
</dbReference>
<dbReference type="RefSeq" id="WP_147662616.1">
    <property type="nucleotide sequence ID" value="NZ_CP042905.2"/>
</dbReference>
<evidence type="ECO:0008006" key="3">
    <source>
        <dbReference type="Google" id="ProtNLM"/>
    </source>
</evidence>
<dbReference type="Gene3D" id="3.30.450.30">
    <property type="entry name" value="Dynein light chain 2a, cytoplasmic"/>
    <property type="match status" value="1"/>
</dbReference>
<gene>
    <name evidence="1" type="ORF">DSAG12_01541</name>
</gene>
<sequence length="136" mass="14814">MSIHILKEILKGLTENGFKAAVFAKSDGLPLAGVSTPAINEKTLAPIVALFSETCSEAKVQLSLTSEMREIKIKYADATIICRNVVVINSKLESTSFLIATVAPPEEDIETLQYQAKLLDWAIENAQPVLKDLLTL</sequence>
<proteinExistence type="predicted"/>
<name>A0A5B9D9A4_9ARCH</name>
<accession>A0A5B9D9A4</accession>
<dbReference type="KEGG" id="psyt:DSAG12_01541"/>
<dbReference type="AlphaFoldDB" id="A0A5B9D9A4"/>
<dbReference type="EMBL" id="CP042905">
    <property type="protein sequence ID" value="QEE15714.1"/>
    <property type="molecule type" value="Genomic_DNA"/>
</dbReference>